<proteinExistence type="predicted"/>
<evidence type="ECO:0000313" key="3">
    <source>
        <dbReference type="Proteomes" id="UP000626109"/>
    </source>
</evidence>
<comment type="caution">
    <text evidence="2">The sequence shown here is derived from an EMBL/GenBank/DDBJ whole genome shotgun (WGS) entry which is preliminary data.</text>
</comment>
<evidence type="ECO:0000256" key="1">
    <source>
        <dbReference type="SAM" id="MobiDB-lite"/>
    </source>
</evidence>
<sequence length="486" mass="52558">MPHRYFPLSLGAVLYVMLGGKYPFDGKKMPLEEQIRTAAYSMTAPAWQRVSEEAKARRSAYIIEPRCSRFVMCYVCPFKRKYTDKDMVRGLLKVDPVERFNLEVKCVCDAKGFYGAFLAEGALMVLSAIAAHALKKAPSLAALSGSCCLSSVCFRNVIAMALLVTSVKNTFLNVFEEFQDMSSRCARRSRSCGDAPAEVEPQQPAEEGTTAAAPVAAAHRAANHELASPPRRETSETSTRSSEGKFAPQAYETIVKNTFVEFKETSEEQQWIRGLRKSSSEGDLPTTKEAWPAEVEVDATRDCEAEEQEQQLLLMQQVQSLLAGIALPLMPQFWLEAAVPSTAVPAPDSLSHNCFQLAPNELPLANAAYDETPEKATSRRHRRGRGRRSGQATPMAATPLKTGPAEAGNAITPEKLLPPQGAVQGKIPAGLSPSKSALTLSGKAVTPSSAARASADTAPLPVGCVGSDAIPQAEENSLPSLQRRLD</sequence>
<name>A0A813K5H1_POLGL</name>
<dbReference type="Proteomes" id="UP000626109">
    <property type="component" value="Unassembled WGS sequence"/>
</dbReference>
<feature type="region of interest" description="Disordered" evidence="1">
    <location>
        <begin position="431"/>
        <end position="486"/>
    </location>
</feature>
<feature type="non-terminal residue" evidence="2">
    <location>
        <position position="486"/>
    </location>
</feature>
<dbReference type="SUPFAM" id="SSF56112">
    <property type="entry name" value="Protein kinase-like (PK-like)"/>
    <property type="match status" value="1"/>
</dbReference>
<feature type="compositionally biased region" description="Basic residues" evidence="1">
    <location>
        <begin position="378"/>
        <end position="388"/>
    </location>
</feature>
<dbReference type="InterPro" id="IPR011009">
    <property type="entry name" value="Kinase-like_dom_sf"/>
</dbReference>
<feature type="compositionally biased region" description="Low complexity" evidence="1">
    <location>
        <begin position="195"/>
        <end position="229"/>
    </location>
</feature>
<dbReference type="Gene3D" id="1.10.510.10">
    <property type="entry name" value="Transferase(Phosphotransferase) domain 1"/>
    <property type="match status" value="1"/>
</dbReference>
<feature type="region of interest" description="Disordered" evidence="1">
    <location>
        <begin position="193"/>
        <end position="247"/>
    </location>
</feature>
<organism evidence="2 3">
    <name type="scientific">Polarella glacialis</name>
    <name type="common">Dinoflagellate</name>
    <dbReference type="NCBI Taxonomy" id="89957"/>
    <lineage>
        <taxon>Eukaryota</taxon>
        <taxon>Sar</taxon>
        <taxon>Alveolata</taxon>
        <taxon>Dinophyceae</taxon>
        <taxon>Suessiales</taxon>
        <taxon>Suessiaceae</taxon>
        <taxon>Polarella</taxon>
    </lineage>
</organism>
<gene>
    <name evidence="2" type="ORF">PGLA2088_LOCUS28894</name>
</gene>
<protein>
    <submittedName>
        <fullName evidence="2">Uncharacterized protein</fullName>
    </submittedName>
</protein>
<reference evidence="2" key="1">
    <citation type="submission" date="2021-02" db="EMBL/GenBank/DDBJ databases">
        <authorList>
            <person name="Dougan E. K."/>
            <person name="Rhodes N."/>
            <person name="Thang M."/>
            <person name="Chan C."/>
        </authorList>
    </citation>
    <scope>NUCLEOTIDE SEQUENCE</scope>
</reference>
<accession>A0A813K5H1</accession>
<dbReference type="AlphaFoldDB" id="A0A813K5H1"/>
<feature type="region of interest" description="Disordered" evidence="1">
    <location>
        <begin position="371"/>
        <end position="404"/>
    </location>
</feature>
<dbReference type="EMBL" id="CAJNNW010028068">
    <property type="protein sequence ID" value="CAE8694511.1"/>
    <property type="molecule type" value="Genomic_DNA"/>
</dbReference>
<evidence type="ECO:0000313" key="2">
    <source>
        <dbReference type="EMBL" id="CAE8694511.1"/>
    </source>
</evidence>